<dbReference type="PANTHER" id="PTHR43139:SF37">
    <property type="entry name" value="ALPHA_BETA-HYDROLASES SUPERFAMILY PROTEIN"/>
    <property type="match status" value="1"/>
</dbReference>
<proteinExistence type="predicted"/>
<organism evidence="2 3">
    <name type="scientific">Chenopodium quinoa</name>
    <name type="common">Quinoa</name>
    <dbReference type="NCBI Taxonomy" id="63459"/>
    <lineage>
        <taxon>Eukaryota</taxon>
        <taxon>Viridiplantae</taxon>
        <taxon>Streptophyta</taxon>
        <taxon>Embryophyta</taxon>
        <taxon>Tracheophyta</taxon>
        <taxon>Spermatophyta</taxon>
        <taxon>Magnoliopsida</taxon>
        <taxon>eudicotyledons</taxon>
        <taxon>Gunneridae</taxon>
        <taxon>Pentapetalae</taxon>
        <taxon>Caryophyllales</taxon>
        <taxon>Chenopodiaceae</taxon>
        <taxon>Chenopodioideae</taxon>
        <taxon>Atripliceae</taxon>
        <taxon>Chenopodium</taxon>
    </lineage>
</organism>
<dbReference type="InterPro" id="IPR052370">
    <property type="entry name" value="Meta-cleavage_hydrolase"/>
</dbReference>
<sequence>MVDLDDQTTMHFWISNYRRHDRPNLVLVHGCGGEARWQFCLQIRELSKLFNIYIPDLLFYGKSYTTNTDRTPRFQAKCIMEGLKKGFGVEKCTVYSISYGGWVGYFMAEIYPDIIEKNVIVSSGVGTTDDEKVAQLSRVGKQPEEVIKTVVPKDPDAIRLLVEKSIYKYDPTLLVPDFILWEFIKVTEHKNREEKEELLRSLISGEVDSAVSALPQETLLVWGDQDYFFPKHIAHQLQRKLGPKATLTIIKETGHGVNMDSPYELNELIKTFVFGQLHK</sequence>
<dbReference type="OMA" id="QTTVHFW"/>
<accession>A0A803LDE8</accession>
<dbReference type="Gene3D" id="3.40.50.1820">
    <property type="entry name" value="alpha/beta hydrolase"/>
    <property type="match status" value="1"/>
</dbReference>
<reference evidence="2" key="1">
    <citation type="journal article" date="2017" name="Nature">
        <title>The genome of Chenopodium quinoa.</title>
        <authorList>
            <person name="Jarvis D.E."/>
            <person name="Ho Y.S."/>
            <person name="Lightfoot D.J."/>
            <person name="Schmoeckel S.M."/>
            <person name="Li B."/>
            <person name="Borm T.J.A."/>
            <person name="Ohyanagi H."/>
            <person name="Mineta K."/>
            <person name="Michell C.T."/>
            <person name="Saber N."/>
            <person name="Kharbatia N.M."/>
            <person name="Rupper R.R."/>
            <person name="Sharp A.R."/>
            <person name="Dally N."/>
            <person name="Boughton B.A."/>
            <person name="Woo Y.H."/>
            <person name="Gao G."/>
            <person name="Schijlen E.G.W.M."/>
            <person name="Guo X."/>
            <person name="Momin A.A."/>
            <person name="Negrao S."/>
            <person name="Al-Babili S."/>
            <person name="Gehring C."/>
            <person name="Roessner U."/>
            <person name="Jung C."/>
            <person name="Murphy K."/>
            <person name="Arold S.T."/>
            <person name="Gojobori T."/>
            <person name="van der Linden C.G."/>
            <person name="van Loo E.N."/>
            <person name="Jellen E.N."/>
            <person name="Maughan P.J."/>
            <person name="Tester M."/>
        </authorList>
    </citation>
    <scope>NUCLEOTIDE SEQUENCE [LARGE SCALE GENOMIC DNA]</scope>
    <source>
        <strain evidence="2">cv. PI 614886</strain>
    </source>
</reference>
<dbReference type="InterPro" id="IPR000073">
    <property type="entry name" value="AB_hydrolase_1"/>
</dbReference>
<evidence type="ECO:0000313" key="3">
    <source>
        <dbReference type="Proteomes" id="UP000596660"/>
    </source>
</evidence>
<evidence type="ECO:0000259" key="1">
    <source>
        <dbReference type="Pfam" id="PF00561"/>
    </source>
</evidence>
<keyword evidence="3" id="KW-1185">Reference proteome</keyword>
<dbReference type="Proteomes" id="UP000596660">
    <property type="component" value="Unplaced"/>
</dbReference>
<dbReference type="AlphaFoldDB" id="A0A803LDE8"/>
<dbReference type="PANTHER" id="PTHR43139">
    <property type="entry name" value="SI:DKEY-122A22.2"/>
    <property type="match status" value="1"/>
</dbReference>
<dbReference type="Pfam" id="PF00561">
    <property type="entry name" value="Abhydrolase_1"/>
    <property type="match status" value="1"/>
</dbReference>
<reference evidence="2" key="2">
    <citation type="submission" date="2021-03" db="UniProtKB">
        <authorList>
            <consortium name="EnsemblPlants"/>
        </authorList>
    </citation>
    <scope>IDENTIFICATION</scope>
</reference>
<name>A0A803LDE8_CHEQI</name>
<dbReference type="EnsemblPlants" id="AUR62009887-RA">
    <property type="protein sequence ID" value="AUR62009887-RA:cds"/>
    <property type="gene ID" value="AUR62009887"/>
</dbReference>
<dbReference type="SUPFAM" id="SSF53474">
    <property type="entry name" value="alpha/beta-Hydrolases"/>
    <property type="match status" value="1"/>
</dbReference>
<dbReference type="Gramene" id="AUR62009887-RA">
    <property type="protein sequence ID" value="AUR62009887-RA:cds"/>
    <property type="gene ID" value="AUR62009887"/>
</dbReference>
<feature type="domain" description="AB hydrolase-1" evidence="1">
    <location>
        <begin position="23"/>
        <end position="262"/>
    </location>
</feature>
<dbReference type="InterPro" id="IPR029058">
    <property type="entry name" value="AB_hydrolase_fold"/>
</dbReference>
<evidence type="ECO:0000313" key="2">
    <source>
        <dbReference type="EnsemblPlants" id="AUR62009887-RA:cds"/>
    </source>
</evidence>
<protein>
    <recommendedName>
        <fullName evidence="1">AB hydrolase-1 domain-containing protein</fullName>
    </recommendedName>
</protein>